<evidence type="ECO:0000313" key="2">
    <source>
        <dbReference type="Proteomes" id="UP000008064"/>
    </source>
</evidence>
<dbReference type="AlphaFoldDB" id="F8NFX4"/>
<evidence type="ECO:0000313" key="1">
    <source>
        <dbReference type="EMBL" id="EGO30944.1"/>
    </source>
</evidence>
<accession>F8NFX4</accession>
<reference evidence="2" key="1">
    <citation type="journal article" date="2011" name="Science">
        <title>The plant cell wall-decomposing machinery underlies the functional diversity of forest fungi.</title>
        <authorList>
            <person name="Eastwood D.C."/>
            <person name="Floudas D."/>
            <person name="Binder M."/>
            <person name="Majcherczyk A."/>
            <person name="Schneider P."/>
            <person name="Aerts A."/>
            <person name="Asiegbu F.O."/>
            <person name="Baker S.E."/>
            <person name="Barry K."/>
            <person name="Bendiksby M."/>
            <person name="Blumentritt M."/>
            <person name="Coutinho P.M."/>
            <person name="Cullen D."/>
            <person name="de Vries R.P."/>
            <person name="Gathman A."/>
            <person name="Goodell B."/>
            <person name="Henrissat B."/>
            <person name="Ihrmark K."/>
            <person name="Kauserud H."/>
            <person name="Kohler A."/>
            <person name="LaButti K."/>
            <person name="Lapidus A."/>
            <person name="Lavin J.L."/>
            <person name="Lee Y.-H."/>
            <person name="Lindquist E."/>
            <person name="Lilly W."/>
            <person name="Lucas S."/>
            <person name="Morin E."/>
            <person name="Murat C."/>
            <person name="Oguiza J.A."/>
            <person name="Park J."/>
            <person name="Pisabarro A.G."/>
            <person name="Riley R."/>
            <person name="Rosling A."/>
            <person name="Salamov A."/>
            <person name="Schmidt O."/>
            <person name="Schmutz J."/>
            <person name="Skrede I."/>
            <person name="Stenlid J."/>
            <person name="Wiebenga A."/>
            <person name="Xie X."/>
            <person name="Kuees U."/>
            <person name="Hibbett D.S."/>
            <person name="Hoffmeister D."/>
            <person name="Hoegberg N."/>
            <person name="Martin F."/>
            <person name="Grigoriev I.V."/>
            <person name="Watkinson S.C."/>
        </authorList>
    </citation>
    <scope>NUCLEOTIDE SEQUENCE [LARGE SCALE GENOMIC DNA]</scope>
    <source>
        <strain evidence="2">S7.9</strain>
    </source>
</reference>
<proteinExistence type="predicted"/>
<dbReference type="EMBL" id="GL945428">
    <property type="protein sequence ID" value="EGO30944.1"/>
    <property type="molecule type" value="Genomic_DNA"/>
</dbReference>
<sequence length="86" mass="9361">MNITSLQGLTKFHYSLVKECDVGICGYGCVGVTQKANSLLDEKQPAFPGPAFEPGKTSWVTTGAHLSLLAYNHRHLAQESRIKEGI</sequence>
<name>F8NFX4_SERL9</name>
<gene>
    <name evidence="1" type="ORF">SERLADRAFT_455325</name>
</gene>
<dbReference type="RefSeq" id="XP_007312828.1">
    <property type="nucleotide sequence ID" value="XM_007312766.1"/>
</dbReference>
<organism evidence="2">
    <name type="scientific">Serpula lacrymans var. lacrymans (strain S7.9)</name>
    <name type="common">Dry rot fungus</name>
    <dbReference type="NCBI Taxonomy" id="578457"/>
    <lineage>
        <taxon>Eukaryota</taxon>
        <taxon>Fungi</taxon>
        <taxon>Dikarya</taxon>
        <taxon>Basidiomycota</taxon>
        <taxon>Agaricomycotina</taxon>
        <taxon>Agaricomycetes</taxon>
        <taxon>Agaricomycetidae</taxon>
        <taxon>Boletales</taxon>
        <taxon>Coniophorineae</taxon>
        <taxon>Serpulaceae</taxon>
        <taxon>Serpula</taxon>
    </lineage>
</organism>
<dbReference type="Proteomes" id="UP000008064">
    <property type="component" value="Unassembled WGS sequence"/>
</dbReference>
<dbReference type="GeneID" id="18817157"/>
<dbReference type="HOGENOM" id="CLU_2499259_0_0_1"/>
<protein>
    <submittedName>
        <fullName evidence="1">Uncharacterized protein</fullName>
    </submittedName>
</protein>
<dbReference type="KEGG" id="sla:SERLADRAFT_455325"/>